<keyword evidence="2" id="KW-0472">Membrane</keyword>
<evidence type="ECO:0000313" key="3">
    <source>
        <dbReference type="EMBL" id="GAI12608.1"/>
    </source>
</evidence>
<feature type="non-terminal residue" evidence="3">
    <location>
        <position position="1"/>
    </location>
</feature>
<sequence length="92" mass="10732">IIKGRTESKPDSTDKVKTKDIQKITKGKNKGKKLSPNLEILGAMIIMVIIAIIASYLLDEFKEFWKKKKQKKQSEKTEIDDGRWWNRQDQIV</sequence>
<reference evidence="3" key="1">
    <citation type="journal article" date="2014" name="Front. Microbiol.">
        <title>High frequency of phylogenetically diverse reductive dehalogenase-homologous genes in deep subseafloor sedimentary metagenomes.</title>
        <authorList>
            <person name="Kawai M."/>
            <person name="Futagami T."/>
            <person name="Toyoda A."/>
            <person name="Takaki Y."/>
            <person name="Nishi S."/>
            <person name="Hori S."/>
            <person name="Arai W."/>
            <person name="Tsubouchi T."/>
            <person name="Morono Y."/>
            <person name="Uchiyama I."/>
            <person name="Ito T."/>
            <person name="Fujiyama A."/>
            <person name="Inagaki F."/>
            <person name="Takami H."/>
        </authorList>
    </citation>
    <scope>NUCLEOTIDE SEQUENCE</scope>
    <source>
        <strain evidence="3">Expedition CK06-06</strain>
    </source>
</reference>
<proteinExistence type="predicted"/>
<evidence type="ECO:0000256" key="2">
    <source>
        <dbReference type="SAM" id="Phobius"/>
    </source>
</evidence>
<protein>
    <submittedName>
        <fullName evidence="3">Uncharacterized protein</fullName>
    </submittedName>
</protein>
<gene>
    <name evidence="3" type="ORF">S06H3_08954</name>
</gene>
<evidence type="ECO:0000256" key="1">
    <source>
        <dbReference type="SAM" id="MobiDB-lite"/>
    </source>
</evidence>
<name>X1L0W2_9ZZZZ</name>
<feature type="region of interest" description="Disordered" evidence="1">
    <location>
        <begin position="1"/>
        <end position="33"/>
    </location>
</feature>
<feature type="compositionally biased region" description="Basic and acidic residues" evidence="1">
    <location>
        <begin position="1"/>
        <end position="23"/>
    </location>
</feature>
<dbReference type="EMBL" id="BARV01003856">
    <property type="protein sequence ID" value="GAI12608.1"/>
    <property type="molecule type" value="Genomic_DNA"/>
</dbReference>
<comment type="caution">
    <text evidence="3">The sequence shown here is derived from an EMBL/GenBank/DDBJ whole genome shotgun (WGS) entry which is preliminary data.</text>
</comment>
<accession>X1L0W2</accession>
<feature type="transmembrane region" description="Helical" evidence="2">
    <location>
        <begin position="40"/>
        <end position="58"/>
    </location>
</feature>
<organism evidence="3">
    <name type="scientific">marine sediment metagenome</name>
    <dbReference type="NCBI Taxonomy" id="412755"/>
    <lineage>
        <taxon>unclassified sequences</taxon>
        <taxon>metagenomes</taxon>
        <taxon>ecological metagenomes</taxon>
    </lineage>
</organism>
<dbReference type="AlphaFoldDB" id="X1L0W2"/>
<keyword evidence="2" id="KW-0812">Transmembrane</keyword>
<keyword evidence="2" id="KW-1133">Transmembrane helix</keyword>